<feature type="transmembrane region" description="Helical" evidence="5">
    <location>
        <begin position="355"/>
        <end position="375"/>
    </location>
</feature>
<dbReference type="SUPFAM" id="SSF103473">
    <property type="entry name" value="MFS general substrate transporter"/>
    <property type="match status" value="1"/>
</dbReference>
<feature type="domain" description="Major facilitator superfamily (MFS) profile" evidence="6">
    <location>
        <begin position="229"/>
        <end position="418"/>
    </location>
</feature>
<accession>A0A8I0EVI7</accession>
<dbReference type="GO" id="GO:0022857">
    <property type="term" value="F:transmembrane transporter activity"/>
    <property type="evidence" value="ECO:0007669"/>
    <property type="project" value="InterPro"/>
</dbReference>
<evidence type="ECO:0000256" key="2">
    <source>
        <dbReference type="ARBA" id="ARBA00022692"/>
    </source>
</evidence>
<comment type="subcellular location">
    <subcellularLocation>
        <location evidence="1">Cell membrane</location>
        <topology evidence="1">Multi-pass membrane protein</topology>
    </subcellularLocation>
</comment>
<protein>
    <submittedName>
        <fullName evidence="7">MFS transporter</fullName>
    </submittedName>
</protein>
<proteinExistence type="predicted"/>
<gene>
    <name evidence="7" type="ORF">IBG24_07335</name>
</gene>
<evidence type="ECO:0000259" key="6">
    <source>
        <dbReference type="PROSITE" id="PS50850"/>
    </source>
</evidence>
<dbReference type="GO" id="GO:0005886">
    <property type="term" value="C:plasma membrane"/>
    <property type="evidence" value="ECO:0007669"/>
    <property type="project" value="UniProtKB-SubCell"/>
</dbReference>
<feature type="transmembrane region" description="Helical" evidence="5">
    <location>
        <begin position="265"/>
        <end position="285"/>
    </location>
</feature>
<feature type="transmembrane region" description="Helical" evidence="5">
    <location>
        <begin position="225"/>
        <end position="245"/>
    </location>
</feature>
<evidence type="ECO:0000256" key="3">
    <source>
        <dbReference type="ARBA" id="ARBA00022989"/>
    </source>
</evidence>
<feature type="transmembrane region" description="Helical" evidence="5">
    <location>
        <begin position="318"/>
        <end position="343"/>
    </location>
</feature>
<evidence type="ECO:0000313" key="7">
    <source>
        <dbReference type="EMBL" id="MBC9226122.1"/>
    </source>
</evidence>
<organism evidence="7 8">
    <name type="scientific">Aeromicrobium senzhongii</name>
    <dbReference type="NCBI Taxonomy" id="2663859"/>
    <lineage>
        <taxon>Bacteria</taxon>
        <taxon>Bacillati</taxon>
        <taxon>Actinomycetota</taxon>
        <taxon>Actinomycetes</taxon>
        <taxon>Propionibacteriales</taxon>
        <taxon>Nocardioidaceae</taxon>
        <taxon>Aeromicrobium</taxon>
    </lineage>
</organism>
<dbReference type="Proteomes" id="UP000620591">
    <property type="component" value="Unassembled WGS sequence"/>
</dbReference>
<name>A0A8I0EVI7_9ACTN</name>
<sequence length="418" mass="42279">MNSAIADYRRLWGAAGLSFVTVAFLGRIPLAMSQMGVLLLVAQATGRYGIAGATAGALAVANAAGSPFFGALADRIGQRPVVLIQSVAGSLGLVSIVFFAGQEVSSAVLVVVAALTGLAMPQVGPLARVRWRPVLALRVNEGRIRKDEVDRFVDLAFSYEGAGDEASFVLGPALVGILGVLIGAEGALLAAAVLLLVFGTWFAAHRTAALVPRGSEHAPTHGVRLWTSAFLSLAAAVFLMGVLFGSIQTGTTVLATDQGHPDVAGLIHAVLGIGSVVAAFALAAVPASVLYATRMLIASGAMLALASPLMFVHTIPQLVAVIALMGFAVAPYLISAFALAGLIVPPARIGTAMTFMAGATGLGYATGASIAGRAADGAFGSEGPTPAFTVTIAAMGAALLLSLASQRVLRRAKIASSV</sequence>
<dbReference type="EMBL" id="JACTVM010000002">
    <property type="protein sequence ID" value="MBC9226122.1"/>
    <property type="molecule type" value="Genomic_DNA"/>
</dbReference>
<dbReference type="InterPro" id="IPR011701">
    <property type="entry name" value="MFS"/>
</dbReference>
<dbReference type="PROSITE" id="PS50850">
    <property type="entry name" value="MFS"/>
    <property type="match status" value="1"/>
</dbReference>
<feature type="transmembrane region" description="Helical" evidence="5">
    <location>
        <begin position="292"/>
        <end position="312"/>
    </location>
</feature>
<keyword evidence="2 5" id="KW-0812">Transmembrane</keyword>
<feature type="transmembrane region" description="Helical" evidence="5">
    <location>
        <begin position="37"/>
        <end position="61"/>
    </location>
</feature>
<dbReference type="InterPro" id="IPR020846">
    <property type="entry name" value="MFS_dom"/>
</dbReference>
<keyword evidence="3 5" id="KW-1133">Transmembrane helix</keyword>
<keyword evidence="4 5" id="KW-0472">Membrane</keyword>
<dbReference type="Pfam" id="PF07690">
    <property type="entry name" value="MFS_1"/>
    <property type="match status" value="1"/>
</dbReference>
<feature type="transmembrane region" description="Helical" evidence="5">
    <location>
        <begin position="173"/>
        <end position="204"/>
    </location>
</feature>
<evidence type="ECO:0000256" key="1">
    <source>
        <dbReference type="ARBA" id="ARBA00004651"/>
    </source>
</evidence>
<evidence type="ECO:0000256" key="5">
    <source>
        <dbReference type="SAM" id="Phobius"/>
    </source>
</evidence>
<dbReference type="InterPro" id="IPR036259">
    <property type="entry name" value="MFS_trans_sf"/>
</dbReference>
<dbReference type="Gene3D" id="1.20.1250.20">
    <property type="entry name" value="MFS general substrate transporter like domains"/>
    <property type="match status" value="1"/>
</dbReference>
<evidence type="ECO:0000256" key="4">
    <source>
        <dbReference type="ARBA" id="ARBA00023136"/>
    </source>
</evidence>
<dbReference type="PANTHER" id="PTHR23542">
    <property type="match status" value="1"/>
</dbReference>
<feature type="transmembrane region" description="Helical" evidence="5">
    <location>
        <begin position="387"/>
        <end position="404"/>
    </location>
</feature>
<dbReference type="PANTHER" id="PTHR23542:SF1">
    <property type="entry name" value="MAJOR FACILITATOR SUPERFAMILY (MFS) PROFILE DOMAIN-CONTAINING PROTEIN"/>
    <property type="match status" value="1"/>
</dbReference>
<comment type="caution">
    <text evidence="7">The sequence shown here is derived from an EMBL/GenBank/DDBJ whole genome shotgun (WGS) entry which is preliminary data.</text>
</comment>
<evidence type="ECO:0000313" key="8">
    <source>
        <dbReference type="Proteomes" id="UP000620591"/>
    </source>
</evidence>
<feature type="transmembrane region" description="Helical" evidence="5">
    <location>
        <begin position="81"/>
        <end position="100"/>
    </location>
</feature>
<feature type="transmembrane region" description="Helical" evidence="5">
    <location>
        <begin position="107"/>
        <end position="127"/>
    </location>
</feature>
<reference evidence="7" key="1">
    <citation type="submission" date="2020-09" db="EMBL/GenBank/DDBJ databases">
        <title>Novel species in genus Aeromicrobium.</title>
        <authorList>
            <person name="Zhang G."/>
        </authorList>
    </citation>
    <scope>NUCLEOTIDE SEQUENCE</scope>
    <source>
        <strain evidence="7">Zg-636</strain>
    </source>
</reference>
<dbReference type="AlphaFoldDB" id="A0A8I0EVI7"/>